<organism evidence="7 8">
    <name type="scientific">Pyronema omphalodes (strain CBS 100304)</name>
    <name type="common">Pyronema confluens</name>
    <dbReference type="NCBI Taxonomy" id="1076935"/>
    <lineage>
        <taxon>Eukaryota</taxon>
        <taxon>Fungi</taxon>
        <taxon>Dikarya</taxon>
        <taxon>Ascomycota</taxon>
        <taxon>Pezizomycotina</taxon>
        <taxon>Pezizomycetes</taxon>
        <taxon>Pezizales</taxon>
        <taxon>Pyronemataceae</taxon>
        <taxon>Pyronema</taxon>
    </lineage>
</organism>
<dbReference type="PANTHER" id="PTHR10963:SF22">
    <property type="entry name" value="GLYCOSIDASE CRH2-RELATED"/>
    <property type="match status" value="1"/>
</dbReference>
<dbReference type="OMA" id="NEWAGGI"/>
<dbReference type="GO" id="GO:0031505">
    <property type="term" value="P:fungal-type cell wall organization"/>
    <property type="evidence" value="ECO:0007669"/>
    <property type="project" value="TreeGrafter"/>
</dbReference>
<dbReference type="InterPro" id="IPR013320">
    <property type="entry name" value="ConA-like_dom_sf"/>
</dbReference>
<dbReference type="Proteomes" id="UP000018144">
    <property type="component" value="Unassembled WGS sequence"/>
</dbReference>
<dbReference type="GO" id="GO:0009277">
    <property type="term" value="C:fungal-type cell wall"/>
    <property type="evidence" value="ECO:0007669"/>
    <property type="project" value="TreeGrafter"/>
</dbReference>
<dbReference type="Gene3D" id="2.60.120.200">
    <property type="match status" value="1"/>
</dbReference>
<feature type="domain" description="GH16" evidence="6">
    <location>
        <begin position="26"/>
        <end position="273"/>
    </location>
</feature>
<dbReference type="GO" id="GO:0005975">
    <property type="term" value="P:carbohydrate metabolic process"/>
    <property type="evidence" value="ECO:0007669"/>
    <property type="project" value="InterPro"/>
</dbReference>
<dbReference type="Pfam" id="PF00722">
    <property type="entry name" value="Glyco_hydro_16"/>
    <property type="match status" value="1"/>
</dbReference>
<feature type="compositionally biased region" description="Basic and acidic residues" evidence="4">
    <location>
        <begin position="333"/>
        <end position="354"/>
    </location>
</feature>
<feature type="signal peptide" evidence="5">
    <location>
        <begin position="1"/>
        <end position="20"/>
    </location>
</feature>
<reference evidence="7 8" key="1">
    <citation type="journal article" date="2013" name="PLoS Genet.">
        <title>The genome and development-dependent transcriptomes of Pyronema confluens: a window into fungal evolution.</title>
        <authorList>
            <person name="Traeger S."/>
            <person name="Altegoer F."/>
            <person name="Freitag M."/>
            <person name="Gabaldon T."/>
            <person name="Kempken F."/>
            <person name="Kumar A."/>
            <person name="Marcet-Houben M."/>
            <person name="Poggeler S."/>
            <person name="Stajich J.E."/>
            <person name="Nowrousian M."/>
        </authorList>
    </citation>
    <scope>NUCLEOTIDE SEQUENCE [LARGE SCALE GENOMIC DNA]</scope>
    <source>
        <strain evidence="8">CBS 100304</strain>
        <tissue evidence="7">Vegetative mycelium</tissue>
    </source>
</reference>
<dbReference type="STRING" id="1076935.U4LFQ7"/>
<keyword evidence="8" id="KW-1185">Reference proteome</keyword>
<proteinExistence type="predicted"/>
<dbReference type="EMBL" id="HF935466">
    <property type="protein sequence ID" value="CCX30728.1"/>
    <property type="molecule type" value="Genomic_DNA"/>
</dbReference>
<evidence type="ECO:0000259" key="6">
    <source>
        <dbReference type="PROSITE" id="PS51762"/>
    </source>
</evidence>
<evidence type="ECO:0000256" key="2">
    <source>
        <dbReference type="ARBA" id="ARBA00022801"/>
    </source>
</evidence>
<dbReference type="GO" id="GO:0004553">
    <property type="term" value="F:hydrolase activity, hydrolyzing O-glycosyl compounds"/>
    <property type="evidence" value="ECO:0007669"/>
    <property type="project" value="InterPro"/>
</dbReference>
<keyword evidence="1 5" id="KW-0732">Signal</keyword>
<sequence length="416" mass="44228">MKGFLQLALAATAVIGTVAATQNTCDYRKGLKCPAGLNPCCGQFDVCGAGPYCLGGCNPRGSASPDDCAPAPSVVPATTNSTHPLACGDFAVENDVGVLKMGPTKARTGTVISSTSYVWYGNIKANIKTSRGAGVVTAFILYGNMKDEIDFEWVGAKLENTETNYYWSGVLNYENKIDFSGFQEGYNTYEKFHTYEVDWTEDRLNWLVDGKVVRTLNKKDTLNTTTGYYHYPQTPSRVQISIWPAGVEGGSKWTNEWAGGIVDWKNHPDIKKDGYYSALVKDVNIQCYDTPKNANITGSVKKSYMYSSMEGRAEDVVIGDWNTTLASSIATGREPEKGKKDLSKEELEKVETVPEVKPGTGGQGTGTGDSAPAPGATGGANSDFSQGAPATATGGAQKLALSGVAVVAAAVVAAFV</sequence>
<evidence type="ECO:0000313" key="8">
    <source>
        <dbReference type="Proteomes" id="UP000018144"/>
    </source>
</evidence>
<dbReference type="PROSITE" id="PS51762">
    <property type="entry name" value="GH16_2"/>
    <property type="match status" value="1"/>
</dbReference>
<dbReference type="AlphaFoldDB" id="U4LFQ7"/>
<dbReference type="InterPro" id="IPR050546">
    <property type="entry name" value="Glycosyl_Hydrlase_16"/>
</dbReference>
<dbReference type="InterPro" id="IPR000757">
    <property type="entry name" value="Beta-glucanase-like"/>
</dbReference>
<dbReference type="PANTHER" id="PTHR10963">
    <property type="entry name" value="GLYCOSYL HYDROLASE-RELATED"/>
    <property type="match status" value="1"/>
</dbReference>
<dbReference type="eggNOG" id="ENOG502QVQI">
    <property type="taxonomic scope" value="Eukaryota"/>
</dbReference>
<gene>
    <name evidence="7" type="ORF">PCON_09095</name>
</gene>
<dbReference type="GO" id="GO:0016757">
    <property type="term" value="F:glycosyltransferase activity"/>
    <property type="evidence" value="ECO:0007669"/>
    <property type="project" value="TreeGrafter"/>
</dbReference>
<name>U4LFQ7_PYROM</name>
<feature type="chain" id="PRO_5004652242" evidence="5">
    <location>
        <begin position="21"/>
        <end position="416"/>
    </location>
</feature>
<keyword evidence="2" id="KW-0378">Hydrolase</keyword>
<evidence type="ECO:0000313" key="7">
    <source>
        <dbReference type="EMBL" id="CCX30728.1"/>
    </source>
</evidence>
<protein>
    <submittedName>
        <fullName evidence="7">Similar to Probable glycosidase CRH2 acc. no. P32623</fullName>
    </submittedName>
</protein>
<accession>U4LFQ7</accession>
<feature type="region of interest" description="Disordered" evidence="4">
    <location>
        <begin position="329"/>
        <end position="386"/>
    </location>
</feature>
<dbReference type="SUPFAM" id="SSF49899">
    <property type="entry name" value="Concanavalin A-like lectins/glucanases"/>
    <property type="match status" value="1"/>
</dbReference>
<evidence type="ECO:0000256" key="5">
    <source>
        <dbReference type="SAM" id="SignalP"/>
    </source>
</evidence>
<dbReference type="OrthoDB" id="4781at2759"/>
<evidence type="ECO:0000256" key="4">
    <source>
        <dbReference type="SAM" id="MobiDB-lite"/>
    </source>
</evidence>
<evidence type="ECO:0000256" key="3">
    <source>
        <dbReference type="ARBA" id="ARBA00023295"/>
    </source>
</evidence>
<keyword evidence="3 7" id="KW-0326">Glycosidase</keyword>
<evidence type="ECO:0000256" key="1">
    <source>
        <dbReference type="ARBA" id="ARBA00022729"/>
    </source>
</evidence>